<dbReference type="InterPro" id="IPR010473">
    <property type="entry name" value="GTPase-bd"/>
</dbReference>
<dbReference type="VEuPathDB" id="FungiDB:AMAG_01871"/>
<dbReference type="GO" id="GO:0003779">
    <property type="term" value="F:actin binding"/>
    <property type="evidence" value="ECO:0007669"/>
    <property type="project" value="InterPro"/>
</dbReference>
<feature type="compositionally biased region" description="Gly residues" evidence="1">
    <location>
        <begin position="35"/>
        <end position="47"/>
    </location>
</feature>
<proteinExistence type="predicted"/>
<keyword evidence="4" id="KW-1185">Reference proteome</keyword>
<dbReference type="AlphaFoldDB" id="A0A0L0S076"/>
<dbReference type="OrthoDB" id="1104827at2759"/>
<reference evidence="3 4" key="1">
    <citation type="submission" date="2009-11" db="EMBL/GenBank/DDBJ databases">
        <title>Annotation of Allomyces macrogynus ATCC 38327.</title>
        <authorList>
            <consortium name="The Broad Institute Genome Sequencing Platform"/>
            <person name="Russ C."/>
            <person name="Cuomo C."/>
            <person name="Burger G."/>
            <person name="Gray M.W."/>
            <person name="Holland P.W.H."/>
            <person name="King N."/>
            <person name="Lang F.B.F."/>
            <person name="Roger A.J."/>
            <person name="Ruiz-Trillo I."/>
            <person name="Young S.K."/>
            <person name="Zeng Q."/>
            <person name="Gargeya S."/>
            <person name="Fitzgerald M."/>
            <person name="Haas B."/>
            <person name="Abouelleil A."/>
            <person name="Alvarado L."/>
            <person name="Arachchi H.M."/>
            <person name="Berlin A."/>
            <person name="Chapman S.B."/>
            <person name="Gearin G."/>
            <person name="Goldberg J."/>
            <person name="Griggs A."/>
            <person name="Gujja S."/>
            <person name="Hansen M."/>
            <person name="Heiman D."/>
            <person name="Howarth C."/>
            <person name="Larimer J."/>
            <person name="Lui A."/>
            <person name="MacDonald P.J.P."/>
            <person name="McCowen C."/>
            <person name="Montmayeur A."/>
            <person name="Murphy C."/>
            <person name="Neiman D."/>
            <person name="Pearson M."/>
            <person name="Priest M."/>
            <person name="Roberts A."/>
            <person name="Saif S."/>
            <person name="Shea T."/>
            <person name="Sisk P."/>
            <person name="Stolte C."/>
            <person name="Sykes S."/>
            <person name="Wortman J."/>
            <person name="Nusbaum C."/>
            <person name="Birren B."/>
        </authorList>
    </citation>
    <scope>NUCLEOTIDE SEQUENCE [LARGE SCALE GENOMIC DNA]</scope>
    <source>
        <strain evidence="3 4">ATCC 38327</strain>
    </source>
</reference>
<dbReference type="GO" id="GO:0030036">
    <property type="term" value="P:actin cytoskeleton organization"/>
    <property type="evidence" value="ECO:0007669"/>
    <property type="project" value="InterPro"/>
</dbReference>
<dbReference type="GO" id="GO:0031267">
    <property type="term" value="F:small GTPase binding"/>
    <property type="evidence" value="ECO:0007669"/>
    <property type="project" value="InterPro"/>
</dbReference>
<gene>
    <name evidence="3" type="ORF">AMAG_01871</name>
</gene>
<feature type="region of interest" description="Disordered" evidence="1">
    <location>
        <begin position="1"/>
        <end position="54"/>
    </location>
</feature>
<dbReference type="SUPFAM" id="SSF48371">
    <property type="entry name" value="ARM repeat"/>
    <property type="match status" value="1"/>
</dbReference>
<protein>
    <recommendedName>
        <fullName evidence="2">Formin GTPase-binding domain-containing protein</fullName>
    </recommendedName>
</protein>
<name>A0A0L0S076_ALLM3</name>
<evidence type="ECO:0000313" key="3">
    <source>
        <dbReference type="EMBL" id="KNE56027.1"/>
    </source>
</evidence>
<dbReference type="InterPro" id="IPR016024">
    <property type="entry name" value="ARM-type_fold"/>
</dbReference>
<sequence>MSFFKSISPKKKRSSLSKSDGNIFGHSPTSPTSGAAGGDPGSPGGSRGVRLGSSPFGPDDGIGAVLLGSTLALAMPDDHELDVQFTRLMVGQGHERALKEKKWRLITQHAQQSSRGVVKKHVHKLVAELQQFASQPISAETAQFLNMLEVSARTEPVSWVVDFLNQNGLEFLFRVLDTLGSRPWLDLTHCAATLHSCARCLKAIINTSKGLDAVLGFPNGIHWLMAAYPMLSVDDPAVKNAKKTIL</sequence>
<reference evidence="4" key="2">
    <citation type="submission" date="2009-11" db="EMBL/GenBank/DDBJ databases">
        <title>The Genome Sequence of Allomyces macrogynus strain ATCC 38327.</title>
        <authorList>
            <consortium name="The Broad Institute Genome Sequencing Platform"/>
            <person name="Russ C."/>
            <person name="Cuomo C."/>
            <person name="Shea T."/>
            <person name="Young S.K."/>
            <person name="Zeng Q."/>
            <person name="Koehrsen M."/>
            <person name="Haas B."/>
            <person name="Borodovsky M."/>
            <person name="Guigo R."/>
            <person name="Alvarado L."/>
            <person name="Berlin A."/>
            <person name="Borenstein D."/>
            <person name="Chen Z."/>
            <person name="Engels R."/>
            <person name="Freedman E."/>
            <person name="Gellesch M."/>
            <person name="Goldberg J."/>
            <person name="Griggs A."/>
            <person name="Gujja S."/>
            <person name="Heiman D."/>
            <person name="Hepburn T."/>
            <person name="Howarth C."/>
            <person name="Jen D."/>
            <person name="Larson L."/>
            <person name="Lewis B."/>
            <person name="Mehta T."/>
            <person name="Park D."/>
            <person name="Pearson M."/>
            <person name="Roberts A."/>
            <person name="Saif S."/>
            <person name="Shenoy N."/>
            <person name="Sisk P."/>
            <person name="Stolte C."/>
            <person name="Sykes S."/>
            <person name="Walk T."/>
            <person name="White J."/>
            <person name="Yandava C."/>
            <person name="Burger G."/>
            <person name="Gray M.W."/>
            <person name="Holland P.W.H."/>
            <person name="King N."/>
            <person name="Lang F.B.F."/>
            <person name="Roger A.J."/>
            <person name="Ruiz-Trillo I."/>
            <person name="Lander E."/>
            <person name="Nusbaum C."/>
        </authorList>
    </citation>
    <scope>NUCLEOTIDE SEQUENCE [LARGE SCALE GENOMIC DNA]</scope>
    <source>
        <strain evidence="4">ATCC 38327</strain>
    </source>
</reference>
<dbReference type="EMBL" id="GG745330">
    <property type="protein sequence ID" value="KNE56027.1"/>
    <property type="molecule type" value="Genomic_DNA"/>
</dbReference>
<dbReference type="Proteomes" id="UP000054350">
    <property type="component" value="Unassembled WGS sequence"/>
</dbReference>
<dbReference type="Pfam" id="PF06371">
    <property type="entry name" value="Drf_GBD"/>
    <property type="match status" value="1"/>
</dbReference>
<accession>A0A0L0S076</accession>
<organism evidence="3 4">
    <name type="scientific">Allomyces macrogynus (strain ATCC 38327)</name>
    <name type="common">Allomyces javanicus var. macrogynus</name>
    <dbReference type="NCBI Taxonomy" id="578462"/>
    <lineage>
        <taxon>Eukaryota</taxon>
        <taxon>Fungi</taxon>
        <taxon>Fungi incertae sedis</taxon>
        <taxon>Blastocladiomycota</taxon>
        <taxon>Blastocladiomycetes</taxon>
        <taxon>Blastocladiales</taxon>
        <taxon>Blastocladiaceae</taxon>
        <taxon>Allomyces</taxon>
    </lineage>
</organism>
<dbReference type="Gene3D" id="1.25.10.10">
    <property type="entry name" value="Leucine-rich Repeat Variant"/>
    <property type="match status" value="1"/>
</dbReference>
<evidence type="ECO:0000313" key="4">
    <source>
        <dbReference type="Proteomes" id="UP000054350"/>
    </source>
</evidence>
<dbReference type="SMART" id="SM01140">
    <property type="entry name" value="Drf_GBD"/>
    <property type="match status" value="1"/>
</dbReference>
<dbReference type="STRING" id="578462.A0A0L0S076"/>
<feature type="domain" description="Formin GTPase-binding" evidence="2">
    <location>
        <begin position="73"/>
        <end position="230"/>
    </location>
</feature>
<evidence type="ECO:0000256" key="1">
    <source>
        <dbReference type="SAM" id="MobiDB-lite"/>
    </source>
</evidence>
<evidence type="ECO:0000259" key="2">
    <source>
        <dbReference type="SMART" id="SM01140"/>
    </source>
</evidence>
<dbReference type="InterPro" id="IPR011989">
    <property type="entry name" value="ARM-like"/>
</dbReference>